<evidence type="ECO:0000256" key="2">
    <source>
        <dbReference type="ARBA" id="ARBA00023136"/>
    </source>
</evidence>
<dbReference type="PROSITE" id="PS00236">
    <property type="entry name" value="NEUROTR_ION_CHANNEL"/>
    <property type="match status" value="1"/>
</dbReference>
<dbReference type="OrthoDB" id="8890589at2759"/>
<dbReference type="Pfam" id="PF02931">
    <property type="entry name" value="Neur_chan_LBD"/>
    <property type="match status" value="1"/>
</dbReference>
<sequence>TDAPTTVSINLHIISVSQIDDLKMLYTLDLFFRQEWTDDRLQFSHADIELLTLSDSHMIWVPDIFFPQEYKSYVHDVMESNTFVRINQNGTVFRSARITLILRCPMHFGRFPFDRQVCSLNIESYKWKANDIALQWSEDPVTSTNEILSPLFNFDKYTTHGGLIGTNIGDSIKIVTIRLHI</sequence>
<name>A0A0T6BCS5_9SCAR</name>
<protein>
    <submittedName>
        <fullName evidence="5">Transmembrane ion channel</fullName>
    </submittedName>
</protein>
<accession>A0A0T6BCS5</accession>
<keyword evidence="3" id="KW-0406">Ion transport</keyword>
<evidence type="ECO:0000313" key="6">
    <source>
        <dbReference type="Proteomes" id="UP000051574"/>
    </source>
</evidence>
<dbReference type="EMBL" id="LJIG01002229">
    <property type="protein sequence ID" value="KRT84711.1"/>
    <property type="molecule type" value="Genomic_DNA"/>
</dbReference>
<keyword evidence="6" id="KW-1185">Reference proteome</keyword>
<dbReference type="InterPro" id="IPR018000">
    <property type="entry name" value="Neurotransmitter_ion_chnl_CS"/>
</dbReference>
<dbReference type="GO" id="GO:0016020">
    <property type="term" value="C:membrane"/>
    <property type="evidence" value="ECO:0007669"/>
    <property type="project" value="UniProtKB-SubCell"/>
</dbReference>
<dbReference type="Gene3D" id="2.70.170.10">
    <property type="entry name" value="Neurotransmitter-gated ion-channel ligand-binding domain"/>
    <property type="match status" value="1"/>
</dbReference>
<dbReference type="PANTHER" id="PTHR18945">
    <property type="entry name" value="NEUROTRANSMITTER GATED ION CHANNEL"/>
    <property type="match status" value="1"/>
</dbReference>
<comment type="similarity">
    <text evidence="3">Belongs to the ligand-gated ion channel (TC 1.A.9) family.</text>
</comment>
<dbReference type="InterPro" id="IPR006202">
    <property type="entry name" value="Neur_chan_lig-bd"/>
</dbReference>
<reference evidence="5 6" key="1">
    <citation type="submission" date="2015-09" db="EMBL/GenBank/DDBJ databases">
        <title>Draft genome of the scarab beetle Oryctes borbonicus.</title>
        <authorList>
            <person name="Meyer J.M."/>
            <person name="Markov G.V."/>
            <person name="Baskaran P."/>
            <person name="Herrmann M."/>
            <person name="Sommer R.J."/>
            <person name="Roedelsperger C."/>
        </authorList>
    </citation>
    <scope>NUCLEOTIDE SEQUENCE [LARGE SCALE GENOMIC DNA]</scope>
    <source>
        <strain evidence="5">OB123</strain>
        <tissue evidence="5">Whole animal</tissue>
    </source>
</reference>
<dbReference type="SUPFAM" id="SSF63712">
    <property type="entry name" value="Nicotinic receptor ligand binding domain-like"/>
    <property type="match status" value="1"/>
</dbReference>
<keyword evidence="2" id="KW-0472">Membrane</keyword>
<evidence type="ECO:0000256" key="1">
    <source>
        <dbReference type="ARBA" id="ARBA00004141"/>
    </source>
</evidence>
<organism evidence="5 6">
    <name type="scientific">Oryctes borbonicus</name>
    <dbReference type="NCBI Taxonomy" id="1629725"/>
    <lineage>
        <taxon>Eukaryota</taxon>
        <taxon>Metazoa</taxon>
        <taxon>Ecdysozoa</taxon>
        <taxon>Arthropoda</taxon>
        <taxon>Hexapoda</taxon>
        <taxon>Insecta</taxon>
        <taxon>Pterygota</taxon>
        <taxon>Neoptera</taxon>
        <taxon>Endopterygota</taxon>
        <taxon>Coleoptera</taxon>
        <taxon>Polyphaga</taxon>
        <taxon>Scarabaeiformia</taxon>
        <taxon>Scarabaeidae</taxon>
        <taxon>Dynastinae</taxon>
        <taxon>Oryctes</taxon>
    </lineage>
</organism>
<feature type="non-terminal residue" evidence="5">
    <location>
        <position position="1"/>
    </location>
</feature>
<dbReference type="PRINTS" id="PR00252">
    <property type="entry name" value="NRIONCHANNEL"/>
</dbReference>
<dbReference type="AlphaFoldDB" id="A0A0T6BCS5"/>
<feature type="domain" description="Neurotransmitter-gated ion-channel ligand-binding" evidence="4">
    <location>
        <begin position="3"/>
        <end position="148"/>
    </location>
</feature>
<dbReference type="InterPro" id="IPR036734">
    <property type="entry name" value="Neur_chan_lig-bd_sf"/>
</dbReference>
<proteinExistence type="inferred from homology"/>
<keyword evidence="5" id="KW-0812">Transmembrane</keyword>
<evidence type="ECO:0000256" key="3">
    <source>
        <dbReference type="RuleBase" id="RU000687"/>
    </source>
</evidence>
<keyword evidence="3" id="KW-0813">Transport</keyword>
<keyword evidence="3" id="KW-0407">Ion channel</keyword>
<dbReference type="GO" id="GO:0005230">
    <property type="term" value="F:extracellular ligand-gated monoatomic ion channel activity"/>
    <property type="evidence" value="ECO:0007669"/>
    <property type="project" value="InterPro"/>
</dbReference>
<comment type="subcellular location">
    <subcellularLocation>
        <location evidence="1">Membrane</location>
        <topology evidence="1">Multi-pass membrane protein</topology>
    </subcellularLocation>
</comment>
<comment type="caution">
    <text evidence="5">The sequence shown here is derived from an EMBL/GenBank/DDBJ whole genome shotgun (WGS) entry which is preliminary data.</text>
</comment>
<dbReference type="Proteomes" id="UP000051574">
    <property type="component" value="Unassembled WGS sequence"/>
</dbReference>
<evidence type="ECO:0000313" key="5">
    <source>
        <dbReference type="EMBL" id="KRT84711.1"/>
    </source>
</evidence>
<evidence type="ECO:0000259" key="4">
    <source>
        <dbReference type="Pfam" id="PF02931"/>
    </source>
</evidence>
<dbReference type="GO" id="GO:0004888">
    <property type="term" value="F:transmembrane signaling receptor activity"/>
    <property type="evidence" value="ECO:0007669"/>
    <property type="project" value="InterPro"/>
</dbReference>
<dbReference type="InterPro" id="IPR006201">
    <property type="entry name" value="Neur_channel"/>
</dbReference>
<gene>
    <name evidence="5" type="ORF">AMK59_1826</name>
</gene>